<protein>
    <recommendedName>
        <fullName evidence="6">Heat shock protein 70</fullName>
    </recommendedName>
</protein>
<dbReference type="Gene3D" id="3.30.420.40">
    <property type="match status" value="3"/>
</dbReference>
<evidence type="ECO:0000313" key="4">
    <source>
        <dbReference type="EMBL" id="KAK9050544.1"/>
    </source>
</evidence>
<dbReference type="PANTHER" id="PTHR19375">
    <property type="entry name" value="HEAT SHOCK PROTEIN 70KDA"/>
    <property type="match status" value="1"/>
</dbReference>
<organism evidence="4 5">
    <name type="scientific">Deinandra increscens subsp. villosa</name>
    <dbReference type="NCBI Taxonomy" id="3103831"/>
    <lineage>
        <taxon>Eukaryota</taxon>
        <taxon>Viridiplantae</taxon>
        <taxon>Streptophyta</taxon>
        <taxon>Embryophyta</taxon>
        <taxon>Tracheophyta</taxon>
        <taxon>Spermatophyta</taxon>
        <taxon>Magnoliopsida</taxon>
        <taxon>eudicotyledons</taxon>
        <taxon>Gunneridae</taxon>
        <taxon>Pentapetalae</taxon>
        <taxon>asterids</taxon>
        <taxon>campanulids</taxon>
        <taxon>Asterales</taxon>
        <taxon>Asteraceae</taxon>
        <taxon>Asteroideae</taxon>
        <taxon>Heliantheae alliance</taxon>
        <taxon>Madieae</taxon>
        <taxon>Madiinae</taxon>
        <taxon>Deinandra</taxon>
    </lineage>
</organism>
<dbReference type="Proteomes" id="UP001408789">
    <property type="component" value="Unassembled WGS sequence"/>
</dbReference>
<evidence type="ECO:0000256" key="3">
    <source>
        <dbReference type="ARBA" id="ARBA00022840"/>
    </source>
</evidence>
<dbReference type="InterPro" id="IPR043129">
    <property type="entry name" value="ATPase_NBD"/>
</dbReference>
<reference evidence="4 5" key="1">
    <citation type="submission" date="2024-04" db="EMBL/GenBank/DDBJ databases">
        <title>The reference genome of an endangered Asteraceae, Deinandra increscens subsp. villosa, native to the Central Coast of California.</title>
        <authorList>
            <person name="Guilliams M."/>
            <person name="Hasenstab-Lehman K."/>
            <person name="Meyer R."/>
            <person name="Mcevoy S."/>
        </authorList>
    </citation>
    <scope>NUCLEOTIDE SEQUENCE [LARGE SCALE GENOMIC DNA]</scope>
    <source>
        <tissue evidence="4">Leaf</tissue>
    </source>
</reference>
<evidence type="ECO:0000256" key="2">
    <source>
        <dbReference type="ARBA" id="ARBA00022741"/>
    </source>
</evidence>
<dbReference type="AlphaFoldDB" id="A0AAP0CBH0"/>
<dbReference type="InterPro" id="IPR013126">
    <property type="entry name" value="Hsp_70_fam"/>
</dbReference>
<dbReference type="GO" id="GO:0005524">
    <property type="term" value="F:ATP binding"/>
    <property type="evidence" value="ECO:0007669"/>
    <property type="project" value="UniProtKB-KW"/>
</dbReference>
<dbReference type="SUPFAM" id="SSF53067">
    <property type="entry name" value="Actin-like ATPase domain"/>
    <property type="match status" value="2"/>
</dbReference>
<name>A0AAP0CBH0_9ASTR</name>
<keyword evidence="3" id="KW-0067">ATP-binding</keyword>
<keyword evidence="5" id="KW-1185">Reference proteome</keyword>
<dbReference type="Pfam" id="PF00012">
    <property type="entry name" value="HSP70"/>
    <property type="match status" value="1"/>
</dbReference>
<dbReference type="PROSITE" id="PS01036">
    <property type="entry name" value="HSP70_3"/>
    <property type="match status" value="1"/>
</dbReference>
<dbReference type="EMBL" id="JBCNJP010001231">
    <property type="protein sequence ID" value="KAK9050544.1"/>
    <property type="molecule type" value="Genomic_DNA"/>
</dbReference>
<accession>A0AAP0CBH0</accession>
<comment type="similarity">
    <text evidence="1">Belongs to the heat shock protein 70 family.</text>
</comment>
<dbReference type="FunFam" id="3.90.640.10:FF:000003">
    <property type="entry name" value="Molecular chaperone DnaK"/>
    <property type="match status" value="1"/>
</dbReference>
<keyword evidence="2" id="KW-0547">Nucleotide-binding</keyword>
<dbReference type="FunFam" id="3.30.420.40:FF:000028">
    <property type="entry name" value="heat shock 70 kDa protein-like"/>
    <property type="match status" value="1"/>
</dbReference>
<evidence type="ECO:0008006" key="6">
    <source>
        <dbReference type="Google" id="ProtNLM"/>
    </source>
</evidence>
<dbReference type="Gene3D" id="3.90.640.10">
    <property type="entry name" value="Actin, Chain A, domain 4"/>
    <property type="match status" value="1"/>
</dbReference>
<proteinExistence type="inferred from homology"/>
<evidence type="ECO:0000313" key="5">
    <source>
        <dbReference type="Proteomes" id="UP001408789"/>
    </source>
</evidence>
<dbReference type="PRINTS" id="PR00301">
    <property type="entry name" value="HEATSHOCK70"/>
</dbReference>
<dbReference type="InterPro" id="IPR018181">
    <property type="entry name" value="Heat_shock_70_CS"/>
</dbReference>
<sequence>MAVEDDKTVIGIDFGTSSCRVGFYKDGHVEIIPNDLGNRTTPSWVAFTEDSSSSESPLIGEAAKNQVALNAERTVFDVKRLIGRRQAILDACLIAGLNDVTIIDEHMAVAYAYGLHDEEEPVKNILVVDVGDGGTLDVSVLETEYGLLDYLAKNHLGGEDYNQRIMEHFIKLIKNKYGKDVSKDNRALVKLSIEAERTKRALSRRHEVCVELFEHVFQKVTFEELNNDLIMGLVKKAIEEAPRLEKHQIDDIIVVGGSSNVPKVQKLLRDYFDGKLEPKMIVNPAEAVAIGAAVAGHLVIKQRASHFMC</sequence>
<comment type="caution">
    <text evidence="4">The sequence shown here is derived from an EMBL/GenBank/DDBJ whole genome shotgun (WGS) entry which is preliminary data.</text>
</comment>
<evidence type="ECO:0000256" key="1">
    <source>
        <dbReference type="ARBA" id="ARBA00007381"/>
    </source>
</evidence>
<dbReference type="GO" id="GO:0140662">
    <property type="term" value="F:ATP-dependent protein folding chaperone"/>
    <property type="evidence" value="ECO:0007669"/>
    <property type="project" value="InterPro"/>
</dbReference>
<gene>
    <name evidence="4" type="ORF">SSX86_030486</name>
</gene>